<keyword evidence="5 7" id="KW-1133">Transmembrane helix</keyword>
<dbReference type="EMBL" id="SOGT01000006">
    <property type="protein sequence ID" value="TFD27310.1"/>
    <property type="molecule type" value="Genomic_DNA"/>
</dbReference>
<dbReference type="GO" id="GO:0005886">
    <property type="term" value="C:plasma membrane"/>
    <property type="evidence" value="ECO:0007669"/>
    <property type="project" value="UniProtKB-SubCell"/>
</dbReference>
<feature type="transmembrane region" description="Helical" evidence="7">
    <location>
        <begin position="140"/>
        <end position="162"/>
    </location>
</feature>
<proteinExistence type="inferred from homology"/>
<dbReference type="OrthoDB" id="3210259at2"/>
<evidence type="ECO:0000256" key="2">
    <source>
        <dbReference type="ARBA" id="ARBA00022448"/>
    </source>
</evidence>
<feature type="transmembrane region" description="Helical" evidence="7">
    <location>
        <begin position="105"/>
        <end position="128"/>
    </location>
</feature>
<dbReference type="CDD" id="cd06261">
    <property type="entry name" value="TM_PBP2"/>
    <property type="match status" value="1"/>
</dbReference>
<evidence type="ECO:0000313" key="11">
    <source>
        <dbReference type="Proteomes" id="UP000298424"/>
    </source>
</evidence>
<evidence type="ECO:0000313" key="10">
    <source>
        <dbReference type="EMBL" id="TFD27310.1"/>
    </source>
</evidence>
<feature type="region of interest" description="Disordered" evidence="8">
    <location>
        <begin position="1"/>
        <end position="30"/>
    </location>
</feature>
<dbReference type="Gene3D" id="1.10.3720.10">
    <property type="entry name" value="MetI-like"/>
    <property type="match status" value="1"/>
</dbReference>
<evidence type="ECO:0000256" key="6">
    <source>
        <dbReference type="ARBA" id="ARBA00023136"/>
    </source>
</evidence>
<dbReference type="RefSeq" id="WP_134571906.1">
    <property type="nucleotide sequence ID" value="NZ_SOGT01000006.1"/>
</dbReference>
<keyword evidence="2 7" id="KW-0813">Transport</keyword>
<evidence type="ECO:0000259" key="9">
    <source>
        <dbReference type="PROSITE" id="PS50928"/>
    </source>
</evidence>
<evidence type="ECO:0000256" key="8">
    <source>
        <dbReference type="SAM" id="MobiDB-lite"/>
    </source>
</evidence>
<comment type="subcellular location">
    <subcellularLocation>
        <location evidence="1 7">Cell membrane</location>
        <topology evidence="1 7">Multi-pass membrane protein</topology>
    </subcellularLocation>
</comment>
<dbReference type="InterPro" id="IPR000515">
    <property type="entry name" value="MetI-like"/>
</dbReference>
<evidence type="ECO:0000256" key="1">
    <source>
        <dbReference type="ARBA" id="ARBA00004651"/>
    </source>
</evidence>
<dbReference type="PANTHER" id="PTHR43227">
    <property type="entry name" value="BLL4140 PROTEIN"/>
    <property type="match status" value="1"/>
</dbReference>
<feature type="domain" description="ABC transmembrane type-1" evidence="9">
    <location>
        <begin position="102"/>
        <end position="309"/>
    </location>
</feature>
<dbReference type="Proteomes" id="UP000298424">
    <property type="component" value="Unassembled WGS sequence"/>
</dbReference>
<comment type="similarity">
    <text evidence="7">Belongs to the binding-protein-dependent transport system permease family.</text>
</comment>
<feature type="transmembrane region" description="Helical" evidence="7">
    <location>
        <begin position="40"/>
        <end position="64"/>
    </location>
</feature>
<dbReference type="SUPFAM" id="SSF161098">
    <property type="entry name" value="MetI-like"/>
    <property type="match status" value="1"/>
</dbReference>
<keyword evidence="11" id="KW-1185">Reference proteome</keyword>
<evidence type="ECO:0000256" key="3">
    <source>
        <dbReference type="ARBA" id="ARBA00022475"/>
    </source>
</evidence>
<dbReference type="InterPro" id="IPR035906">
    <property type="entry name" value="MetI-like_sf"/>
</dbReference>
<dbReference type="Pfam" id="PF00528">
    <property type="entry name" value="BPD_transp_1"/>
    <property type="match status" value="1"/>
</dbReference>
<feature type="transmembrane region" description="Helical" evidence="7">
    <location>
        <begin position="182"/>
        <end position="215"/>
    </location>
</feature>
<feature type="transmembrane region" description="Helical" evidence="7">
    <location>
        <begin position="236"/>
        <end position="257"/>
    </location>
</feature>
<comment type="caution">
    <text evidence="10">The sequence shown here is derived from an EMBL/GenBank/DDBJ whole genome shotgun (WGS) entry which is preliminary data.</text>
</comment>
<accession>A0A4R8ZHC9</accession>
<reference evidence="10 11" key="1">
    <citation type="submission" date="2019-03" db="EMBL/GenBank/DDBJ databases">
        <title>Genomics of glacier-inhabiting Cryobacterium strains.</title>
        <authorList>
            <person name="Liu Q."/>
            <person name="Xin Y.-H."/>
        </authorList>
    </citation>
    <scope>NUCLEOTIDE SEQUENCE [LARGE SCALE GENOMIC DNA]</scope>
    <source>
        <strain evidence="10 11">TMT1-1</strain>
    </source>
</reference>
<name>A0A4R8ZHC9_9MICO</name>
<dbReference type="AlphaFoldDB" id="A0A4R8ZHC9"/>
<keyword evidence="4 7" id="KW-0812">Transmembrane</keyword>
<dbReference type="InterPro" id="IPR050809">
    <property type="entry name" value="UgpAE/MalFG_permease"/>
</dbReference>
<evidence type="ECO:0000256" key="7">
    <source>
        <dbReference type="RuleBase" id="RU363032"/>
    </source>
</evidence>
<evidence type="ECO:0000256" key="4">
    <source>
        <dbReference type="ARBA" id="ARBA00022692"/>
    </source>
</evidence>
<keyword evidence="6 7" id="KW-0472">Membrane</keyword>
<keyword evidence="3" id="KW-1003">Cell membrane</keyword>
<gene>
    <name evidence="10" type="ORF">E3T27_06000</name>
</gene>
<protein>
    <submittedName>
        <fullName evidence="10">Sugar ABC transporter permease</fullName>
    </submittedName>
</protein>
<sequence length="319" mass="34541">MSAPVVPLTDTPGSAARKPRATQPAKAAGAKPRVQHKGAILAFVLPFGALFALFYLVPIGYAIYQSLLVIEREGTFGQATQVFGGLTQYILVFQNGPFWASIGRVLAFGAVQVPIMLGLALLFALLLDSPLVRGKKFFRLAFFVPYAVPGVIAAIMWGYLYSPNLSPFSAVTENINFLSADLVLWAIANVVTWVFVGYNMLIIYSALLAIPAELYEAARLDGAGQLRIAWSVKIPLIMPAIILTAIFSIIGTLQLLAEPQVFRSFSSAVTSTFTPNLTVYSTSSIPNFNLAAAFSVVLALATFILSFTFLKFTQRKEAK</sequence>
<evidence type="ECO:0000256" key="5">
    <source>
        <dbReference type="ARBA" id="ARBA00022989"/>
    </source>
</evidence>
<dbReference type="PANTHER" id="PTHR43227:SF8">
    <property type="entry name" value="DIACETYLCHITOBIOSE UPTAKE SYSTEM PERMEASE PROTEIN DASB"/>
    <property type="match status" value="1"/>
</dbReference>
<organism evidence="10 11">
    <name type="scientific">Cryobacterium lyxosi</name>
    <dbReference type="NCBI Taxonomy" id="1259228"/>
    <lineage>
        <taxon>Bacteria</taxon>
        <taxon>Bacillati</taxon>
        <taxon>Actinomycetota</taxon>
        <taxon>Actinomycetes</taxon>
        <taxon>Micrococcales</taxon>
        <taxon>Microbacteriaceae</taxon>
        <taxon>Cryobacterium</taxon>
    </lineage>
</organism>
<dbReference type="GO" id="GO:0055085">
    <property type="term" value="P:transmembrane transport"/>
    <property type="evidence" value="ECO:0007669"/>
    <property type="project" value="InterPro"/>
</dbReference>
<feature type="transmembrane region" description="Helical" evidence="7">
    <location>
        <begin position="290"/>
        <end position="310"/>
    </location>
</feature>
<dbReference type="PROSITE" id="PS50928">
    <property type="entry name" value="ABC_TM1"/>
    <property type="match status" value="1"/>
</dbReference>